<dbReference type="WBParaSite" id="nOo.2.0.1.t02853-RA">
    <property type="protein sequence ID" value="nOo.2.0.1.t02853-RA"/>
    <property type="gene ID" value="nOo.2.0.1.g02853"/>
</dbReference>
<organism evidence="5">
    <name type="scientific">Onchocerca ochengi</name>
    <name type="common">Filarial nematode worm</name>
    <dbReference type="NCBI Taxonomy" id="42157"/>
    <lineage>
        <taxon>Eukaryota</taxon>
        <taxon>Metazoa</taxon>
        <taxon>Ecdysozoa</taxon>
        <taxon>Nematoda</taxon>
        <taxon>Chromadorea</taxon>
        <taxon>Rhabditida</taxon>
        <taxon>Spirurina</taxon>
        <taxon>Spiruromorpha</taxon>
        <taxon>Filarioidea</taxon>
        <taxon>Onchocercidae</taxon>
        <taxon>Onchocerca</taxon>
    </lineage>
</organism>
<proteinExistence type="predicted"/>
<keyword evidence="2" id="KW-0812">Transmembrane</keyword>
<accession>A0A182E4D4</accession>
<sequence>MKIFTVGMDEKSPIKDNPVSPDGAATLTTTPIITLEKKRSSYKNYLVCLGTLSFILVFAIIITKLIFYRIPNDFEIPWFELKHRMAIGCNDCRSARIIQSFYPQRFPRIFESSNYEAAPAALAVRAEQPQAIEQATSITSISQPSVDLSQTVDSRFDFLRKIIPKIKEQAEKSGIEGVMQVKVLRTDSFEPNQLLDKLNENQLQPVINEPPPTEFMAASSHPTLLDNLLHWNAGDNNENQISGNQFVGSQQDNMAKSESMLILGPFLQAQQRELLPTTWDNINNNIVWSNSFHLFDLAQQINKQKQSSNFWQWPWPNPAYNKNNEKIAVWQSQQYLATPVVQQIQPNPFIPWEAGNHWQDNAQMGANWQNGIQNQNQWPQNGWQEYPGYQNPQASMNQNQYRNNNDWNMQRANILDNLDGRMSQAILPSDNLNNYIPNNNANDHWMPHYNQWHINNQRSQQQLIANTAVSQSLEVTEPGFPYQVQNQSPKQQEQEHQQQQSQMMDSLQSQTILEHQIKPLSTQAHQQKQQSQIEQPLRNQPEQIQQKTNAVLSEVFQQSANLPISRSEPDDNALRAIAAFHFNNDNWKKTENSNHLVGSIGSINDKQEQLQLLHQEPSQLSIHPVESGLSDSNKSMKMIDNDPNKITVTEKTFQQSGTMNDISSGLSNPILFQVDEPSPQFASIDESFAK</sequence>
<evidence type="ECO:0000256" key="2">
    <source>
        <dbReference type="SAM" id="Phobius"/>
    </source>
</evidence>
<gene>
    <name evidence="3" type="ORF">NOO_LOCUS2853</name>
</gene>
<evidence type="ECO:0000313" key="4">
    <source>
        <dbReference type="Proteomes" id="UP000271087"/>
    </source>
</evidence>
<feature type="compositionally biased region" description="Low complexity" evidence="1">
    <location>
        <begin position="483"/>
        <end position="507"/>
    </location>
</feature>
<dbReference type="STRING" id="42157.A0A182E4D4"/>
<feature type="transmembrane region" description="Helical" evidence="2">
    <location>
        <begin position="45"/>
        <end position="67"/>
    </location>
</feature>
<keyword evidence="2" id="KW-0472">Membrane</keyword>
<reference evidence="5" key="1">
    <citation type="submission" date="2016-06" db="UniProtKB">
        <authorList>
            <consortium name="WormBaseParasite"/>
        </authorList>
    </citation>
    <scope>IDENTIFICATION</scope>
</reference>
<evidence type="ECO:0000313" key="3">
    <source>
        <dbReference type="EMBL" id="VDK67259.1"/>
    </source>
</evidence>
<reference evidence="3 4" key="2">
    <citation type="submission" date="2018-08" db="EMBL/GenBank/DDBJ databases">
        <authorList>
            <person name="Laetsch R D."/>
            <person name="Stevens L."/>
            <person name="Kumar S."/>
            <person name="Blaxter L. M."/>
        </authorList>
    </citation>
    <scope>NUCLEOTIDE SEQUENCE [LARGE SCALE GENOMIC DNA]</scope>
</reference>
<dbReference type="AlphaFoldDB" id="A0A182E4D4"/>
<evidence type="ECO:0000256" key="1">
    <source>
        <dbReference type="SAM" id="MobiDB-lite"/>
    </source>
</evidence>
<protein>
    <submittedName>
        <fullName evidence="5">Peroxin-14</fullName>
    </submittedName>
</protein>
<keyword evidence="4" id="KW-1185">Reference proteome</keyword>
<feature type="region of interest" description="Disordered" evidence="1">
    <location>
        <begin position="481"/>
        <end position="507"/>
    </location>
</feature>
<name>A0A182E4D4_ONCOC</name>
<feature type="region of interest" description="Disordered" evidence="1">
    <location>
        <begin position="520"/>
        <end position="541"/>
    </location>
</feature>
<feature type="compositionally biased region" description="Low complexity" evidence="1">
    <location>
        <begin position="523"/>
        <end position="535"/>
    </location>
</feature>
<dbReference type="EMBL" id="UYRW01000488">
    <property type="protein sequence ID" value="VDK67259.1"/>
    <property type="molecule type" value="Genomic_DNA"/>
</dbReference>
<dbReference type="OrthoDB" id="5838215at2759"/>
<evidence type="ECO:0000313" key="5">
    <source>
        <dbReference type="WBParaSite" id="nOo.2.0.1.t02853-RA"/>
    </source>
</evidence>
<dbReference type="Proteomes" id="UP000271087">
    <property type="component" value="Unassembled WGS sequence"/>
</dbReference>
<keyword evidence="2" id="KW-1133">Transmembrane helix</keyword>